<name>A0A154NZ75_DUFNO</name>
<sequence length="56" mass="6344">MKSVINEPAGCRATARRENEDSESDYGAYDRGKRKRKREGKRPSNRRECATAQSGI</sequence>
<protein>
    <submittedName>
        <fullName evidence="2">Uncharacterized protein</fullName>
    </submittedName>
</protein>
<proteinExistence type="predicted"/>
<reference evidence="2 3" key="1">
    <citation type="submission" date="2015-07" db="EMBL/GenBank/DDBJ databases">
        <title>The genome of Dufourea novaeangliae.</title>
        <authorList>
            <person name="Pan H."/>
            <person name="Kapheim K."/>
        </authorList>
    </citation>
    <scope>NUCLEOTIDE SEQUENCE [LARGE SCALE GENOMIC DNA]</scope>
    <source>
        <strain evidence="2">0120121106</strain>
        <tissue evidence="2">Whole body</tissue>
    </source>
</reference>
<evidence type="ECO:0000313" key="2">
    <source>
        <dbReference type="EMBL" id="KZC04364.1"/>
    </source>
</evidence>
<evidence type="ECO:0000256" key="1">
    <source>
        <dbReference type="SAM" id="MobiDB-lite"/>
    </source>
</evidence>
<gene>
    <name evidence="2" type="ORF">WN55_02726</name>
</gene>
<dbReference type="EMBL" id="KQ434778">
    <property type="protein sequence ID" value="KZC04364.1"/>
    <property type="molecule type" value="Genomic_DNA"/>
</dbReference>
<keyword evidence="3" id="KW-1185">Reference proteome</keyword>
<evidence type="ECO:0000313" key="3">
    <source>
        <dbReference type="Proteomes" id="UP000076502"/>
    </source>
</evidence>
<dbReference type="Proteomes" id="UP000076502">
    <property type="component" value="Unassembled WGS sequence"/>
</dbReference>
<feature type="region of interest" description="Disordered" evidence="1">
    <location>
        <begin position="1"/>
        <end position="56"/>
    </location>
</feature>
<accession>A0A154NZ75</accession>
<organism evidence="2 3">
    <name type="scientific">Dufourea novaeangliae</name>
    <name type="common">Sweat bee</name>
    <dbReference type="NCBI Taxonomy" id="178035"/>
    <lineage>
        <taxon>Eukaryota</taxon>
        <taxon>Metazoa</taxon>
        <taxon>Ecdysozoa</taxon>
        <taxon>Arthropoda</taxon>
        <taxon>Hexapoda</taxon>
        <taxon>Insecta</taxon>
        <taxon>Pterygota</taxon>
        <taxon>Neoptera</taxon>
        <taxon>Endopterygota</taxon>
        <taxon>Hymenoptera</taxon>
        <taxon>Apocrita</taxon>
        <taxon>Aculeata</taxon>
        <taxon>Apoidea</taxon>
        <taxon>Anthophila</taxon>
        <taxon>Halictidae</taxon>
        <taxon>Rophitinae</taxon>
        <taxon>Dufourea</taxon>
    </lineage>
</organism>
<dbReference type="AlphaFoldDB" id="A0A154NZ75"/>